<organism evidence="2 3">
    <name type="scientific">Daphnia magna</name>
    <dbReference type="NCBI Taxonomy" id="35525"/>
    <lineage>
        <taxon>Eukaryota</taxon>
        <taxon>Metazoa</taxon>
        <taxon>Ecdysozoa</taxon>
        <taxon>Arthropoda</taxon>
        <taxon>Crustacea</taxon>
        <taxon>Branchiopoda</taxon>
        <taxon>Diplostraca</taxon>
        <taxon>Cladocera</taxon>
        <taxon>Anomopoda</taxon>
        <taxon>Daphniidae</taxon>
        <taxon>Daphnia</taxon>
    </lineage>
</organism>
<accession>A0ABR0A2E5</accession>
<protein>
    <submittedName>
        <fullName evidence="2">Uncharacterized protein</fullName>
    </submittedName>
</protein>
<feature type="region of interest" description="Disordered" evidence="1">
    <location>
        <begin position="1"/>
        <end position="27"/>
    </location>
</feature>
<keyword evidence="3" id="KW-1185">Reference proteome</keyword>
<comment type="caution">
    <text evidence="2">The sequence shown here is derived from an EMBL/GenBank/DDBJ whole genome shotgun (WGS) entry which is preliminary data.</text>
</comment>
<gene>
    <name evidence="2" type="ORF">OUZ56_001363</name>
</gene>
<evidence type="ECO:0000256" key="1">
    <source>
        <dbReference type="SAM" id="MobiDB-lite"/>
    </source>
</evidence>
<evidence type="ECO:0000313" key="2">
    <source>
        <dbReference type="EMBL" id="KAK4019340.1"/>
    </source>
</evidence>
<evidence type="ECO:0000313" key="3">
    <source>
        <dbReference type="Proteomes" id="UP001234178"/>
    </source>
</evidence>
<sequence>MVFGALAANNGLEETTRRESGRKSGVKKPSVLLDRIAPSQRLGLTDFVNPAAAGRIQVYNIRYCETSQFSVSNKIYADSLVLNMVAIGLLDAREKR</sequence>
<dbReference type="Proteomes" id="UP001234178">
    <property type="component" value="Unassembled WGS sequence"/>
</dbReference>
<dbReference type="EMBL" id="JAOYFB010000036">
    <property type="protein sequence ID" value="KAK4019340.1"/>
    <property type="molecule type" value="Genomic_DNA"/>
</dbReference>
<proteinExistence type="predicted"/>
<reference evidence="2 3" key="1">
    <citation type="journal article" date="2023" name="Nucleic Acids Res.">
        <title>The hologenome of Daphnia magna reveals possible DNA methylation and microbiome-mediated evolution of the host genome.</title>
        <authorList>
            <person name="Chaturvedi A."/>
            <person name="Li X."/>
            <person name="Dhandapani V."/>
            <person name="Marshall H."/>
            <person name="Kissane S."/>
            <person name="Cuenca-Cambronero M."/>
            <person name="Asole G."/>
            <person name="Calvet F."/>
            <person name="Ruiz-Romero M."/>
            <person name="Marangio P."/>
            <person name="Guigo R."/>
            <person name="Rago D."/>
            <person name="Mirbahai L."/>
            <person name="Eastwood N."/>
            <person name="Colbourne J.K."/>
            <person name="Zhou J."/>
            <person name="Mallon E."/>
            <person name="Orsini L."/>
        </authorList>
    </citation>
    <scope>NUCLEOTIDE SEQUENCE [LARGE SCALE GENOMIC DNA]</scope>
    <source>
        <strain evidence="2">LRV0_1</strain>
    </source>
</reference>
<name>A0ABR0A2E5_9CRUS</name>